<evidence type="ECO:0000313" key="2">
    <source>
        <dbReference type="EMBL" id="BBE30739.1"/>
    </source>
</evidence>
<feature type="transmembrane region" description="Helical" evidence="1">
    <location>
        <begin position="46"/>
        <end position="64"/>
    </location>
</feature>
<dbReference type="Pfam" id="PF01944">
    <property type="entry name" value="SpoIIM"/>
    <property type="match status" value="1"/>
</dbReference>
<organism evidence="2 3">
    <name type="scientific">Tepiditoga spiralis</name>
    <dbReference type="NCBI Taxonomy" id="2108365"/>
    <lineage>
        <taxon>Bacteria</taxon>
        <taxon>Thermotogati</taxon>
        <taxon>Thermotogota</taxon>
        <taxon>Thermotogae</taxon>
        <taxon>Petrotogales</taxon>
        <taxon>Petrotogaceae</taxon>
        <taxon>Tepiditoga</taxon>
    </lineage>
</organism>
<feature type="transmembrane region" description="Helical" evidence="1">
    <location>
        <begin position="21"/>
        <end position="40"/>
    </location>
</feature>
<dbReference type="EMBL" id="AP018712">
    <property type="protein sequence ID" value="BBE30739.1"/>
    <property type="molecule type" value="Genomic_DNA"/>
</dbReference>
<proteinExistence type="predicted"/>
<dbReference type="InterPro" id="IPR002798">
    <property type="entry name" value="SpoIIM-like"/>
</dbReference>
<dbReference type="InParanoid" id="A0A7G1GAY5"/>
<keyword evidence="1" id="KW-0812">Transmembrane</keyword>
<dbReference type="KEGG" id="ocy:OSSY52_08800"/>
<accession>A0A7G1GAY5</accession>
<feature type="transmembrane region" description="Helical" evidence="1">
    <location>
        <begin position="109"/>
        <end position="131"/>
    </location>
</feature>
<evidence type="ECO:0000313" key="3">
    <source>
        <dbReference type="Proteomes" id="UP000516361"/>
    </source>
</evidence>
<dbReference type="AlphaFoldDB" id="A0A7G1GAY5"/>
<dbReference type="Proteomes" id="UP000516361">
    <property type="component" value="Chromosome"/>
</dbReference>
<keyword evidence="1" id="KW-0472">Membrane</keyword>
<sequence length="142" mass="16494">MFSKINYNTNIDPKKLFIMDVFVHNIFNLSLILIFGLITFGIVSSLMLLINGIYFGVTIHFIFLKYSFSLLFKGTFFHLFFELTAIFMTTAISFSFWDFFKKKEKDKKVVLSEIIIVFLISILLLFISAIIECKISSVLVRS</sequence>
<name>A0A7G1GAY5_9BACT</name>
<evidence type="ECO:0000256" key="1">
    <source>
        <dbReference type="SAM" id="Phobius"/>
    </source>
</evidence>
<evidence type="ECO:0008006" key="4">
    <source>
        <dbReference type="Google" id="ProtNLM"/>
    </source>
</evidence>
<keyword evidence="1" id="KW-1133">Transmembrane helix</keyword>
<feature type="transmembrane region" description="Helical" evidence="1">
    <location>
        <begin position="76"/>
        <end position="97"/>
    </location>
</feature>
<keyword evidence="3" id="KW-1185">Reference proteome</keyword>
<gene>
    <name evidence="2" type="ORF">OSSY52_08800</name>
</gene>
<protein>
    <recommendedName>
        <fullName evidence="4">Stage II sporulation protein M</fullName>
    </recommendedName>
</protein>
<reference evidence="2 3" key="1">
    <citation type="submission" date="2018-06" db="EMBL/GenBank/DDBJ databases">
        <title>Genome sequencing of Oceanotoga sp. sy52.</title>
        <authorList>
            <person name="Mori K."/>
        </authorList>
    </citation>
    <scope>NUCLEOTIDE SEQUENCE [LARGE SCALE GENOMIC DNA]</scope>
    <source>
        <strain evidence="3">sy52</strain>
    </source>
</reference>